<evidence type="ECO:0000256" key="2">
    <source>
        <dbReference type="ARBA" id="ARBA00023002"/>
    </source>
</evidence>
<dbReference type="InterPro" id="IPR002347">
    <property type="entry name" value="SDR_fam"/>
</dbReference>
<dbReference type="Gene3D" id="3.40.50.720">
    <property type="entry name" value="NAD(P)-binding Rossmann-like Domain"/>
    <property type="match status" value="1"/>
</dbReference>
<feature type="domain" description="Ketoreductase" evidence="4">
    <location>
        <begin position="13"/>
        <end position="195"/>
    </location>
</feature>
<evidence type="ECO:0000313" key="5">
    <source>
        <dbReference type="EMBL" id="MDJ1134978.1"/>
    </source>
</evidence>
<evidence type="ECO:0000259" key="4">
    <source>
        <dbReference type="SMART" id="SM00822"/>
    </source>
</evidence>
<comment type="caution">
    <text evidence="5">The sequence shown here is derived from an EMBL/GenBank/DDBJ whole genome shotgun (WGS) entry which is preliminary data.</text>
</comment>
<dbReference type="InterPro" id="IPR036291">
    <property type="entry name" value="NAD(P)-bd_dom_sf"/>
</dbReference>
<keyword evidence="6" id="KW-1185">Reference proteome</keyword>
<dbReference type="InterPro" id="IPR057326">
    <property type="entry name" value="KR_dom"/>
</dbReference>
<accession>A0ABT7A0W4</accession>
<protein>
    <submittedName>
        <fullName evidence="5">Glucose 1-dehydrogenase</fullName>
        <ecNumber evidence="5">1.1.1.47</ecNumber>
    </submittedName>
</protein>
<dbReference type="SUPFAM" id="SSF51735">
    <property type="entry name" value="NAD(P)-binding Rossmann-fold domains"/>
    <property type="match status" value="1"/>
</dbReference>
<dbReference type="GO" id="GO:0047936">
    <property type="term" value="F:glucose 1-dehydrogenase [NAD(P)+] activity"/>
    <property type="evidence" value="ECO:0007669"/>
    <property type="project" value="UniProtKB-EC"/>
</dbReference>
<gene>
    <name evidence="5" type="ORF">NMN56_024065</name>
</gene>
<dbReference type="PANTHER" id="PTHR24321:SF8">
    <property type="entry name" value="ESTRADIOL 17-BETA-DEHYDROGENASE 8-RELATED"/>
    <property type="match status" value="1"/>
</dbReference>
<dbReference type="PRINTS" id="PR00080">
    <property type="entry name" value="SDRFAMILY"/>
</dbReference>
<proteinExistence type="inferred from homology"/>
<dbReference type="Proteomes" id="UP001214441">
    <property type="component" value="Unassembled WGS sequence"/>
</dbReference>
<evidence type="ECO:0000256" key="1">
    <source>
        <dbReference type="ARBA" id="ARBA00006484"/>
    </source>
</evidence>
<dbReference type="PRINTS" id="PR00081">
    <property type="entry name" value="GDHRDH"/>
</dbReference>
<comment type="similarity">
    <text evidence="1">Belongs to the short-chain dehydrogenases/reductases (SDR) family.</text>
</comment>
<evidence type="ECO:0000256" key="3">
    <source>
        <dbReference type="ARBA" id="ARBA00023027"/>
    </source>
</evidence>
<evidence type="ECO:0000313" key="6">
    <source>
        <dbReference type="Proteomes" id="UP001214441"/>
    </source>
</evidence>
<keyword evidence="2 5" id="KW-0560">Oxidoreductase</keyword>
<dbReference type="RefSeq" id="WP_274041411.1">
    <property type="nucleotide sequence ID" value="NZ_JANCPR020000025.1"/>
</dbReference>
<dbReference type="NCBIfam" id="NF005559">
    <property type="entry name" value="PRK07231.1"/>
    <property type="match status" value="1"/>
</dbReference>
<dbReference type="EMBL" id="JANCPR020000025">
    <property type="protein sequence ID" value="MDJ1134978.1"/>
    <property type="molecule type" value="Genomic_DNA"/>
</dbReference>
<dbReference type="PANTHER" id="PTHR24321">
    <property type="entry name" value="DEHYDROGENASES, SHORT CHAIN"/>
    <property type="match status" value="1"/>
</dbReference>
<sequence length="258" mass="26412">MVTTPIGARLTELTVLVTGASSGIGAAAARVFAREGASVVLMARREDRLAQLVRELRQEGAAASYSVGDVTQPDDARAAVDVALARYGRLDGAFNNAGVGGSRTPLHETGDEVYEGIVGTNLRGLWNCLRAEIPAMLAGGGGAIVNTGSVAGQRSIPASAAYVASKHAVVGLTRAAADEYAAHGIRVNVINPGATRTEITEEWFGSNPGLEDAVCAMTPQGRTADPAEVAEAAAWLLSPQSSFVTGAVVPVDGGVMSR</sequence>
<dbReference type="EC" id="1.1.1.47" evidence="5"/>
<dbReference type="CDD" id="cd05233">
    <property type="entry name" value="SDR_c"/>
    <property type="match status" value="1"/>
</dbReference>
<name>A0ABT7A0W4_9ACTN</name>
<keyword evidence="3" id="KW-0520">NAD</keyword>
<dbReference type="SMART" id="SM00822">
    <property type="entry name" value="PKS_KR"/>
    <property type="match status" value="1"/>
</dbReference>
<organism evidence="5 6">
    <name type="scientific">Streptomyces iconiensis</name>
    <dbReference type="NCBI Taxonomy" id="1384038"/>
    <lineage>
        <taxon>Bacteria</taxon>
        <taxon>Bacillati</taxon>
        <taxon>Actinomycetota</taxon>
        <taxon>Actinomycetes</taxon>
        <taxon>Kitasatosporales</taxon>
        <taxon>Streptomycetaceae</taxon>
        <taxon>Streptomyces</taxon>
    </lineage>
</organism>
<dbReference type="PROSITE" id="PS00061">
    <property type="entry name" value="ADH_SHORT"/>
    <property type="match status" value="1"/>
</dbReference>
<dbReference type="Pfam" id="PF13561">
    <property type="entry name" value="adh_short_C2"/>
    <property type="match status" value="1"/>
</dbReference>
<dbReference type="InterPro" id="IPR020904">
    <property type="entry name" value="Sc_DH/Rdtase_CS"/>
</dbReference>
<reference evidence="5 6" key="1">
    <citation type="submission" date="2023-05" db="EMBL/GenBank/DDBJ databases">
        <title>Streptantibioticus silvisoli sp. nov., acidotolerant actinomycetes 1 from pine litter.</title>
        <authorList>
            <person name="Swiecimska M."/>
            <person name="Golinska P."/>
            <person name="Sangal V."/>
            <person name="Wachnowicz B."/>
            <person name="Goodfellow M."/>
        </authorList>
    </citation>
    <scope>NUCLEOTIDE SEQUENCE [LARGE SCALE GENOMIC DNA]</scope>
    <source>
        <strain evidence="5 6">DSM 42109</strain>
    </source>
</reference>